<accession>A0A2K2D3K6</accession>
<dbReference type="EnsemblPlants" id="PNT68867">
    <property type="protein sequence ID" value="PNT68867"/>
    <property type="gene ID" value="BRADI_3g46473v3"/>
</dbReference>
<dbReference type="Gramene" id="PNT68867">
    <property type="protein sequence ID" value="PNT68867"/>
    <property type="gene ID" value="BRADI_3g46473v3"/>
</dbReference>
<organism evidence="1">
    <name type="scientific">Brachypodium distachyon</name>
    <name type="common">Purple false brome</name>
    <name type="synonym">Trachynia distachya</name>
    <dbReference type="NCBI Taxonomy" id="15368"/>
    <lineage>
        <taxon>Eukaryota</taxon>
        <taxon>Viridiplantae</taxon>
        <taxon>Streptophyta</taxon>
        <taxon>Embryophyta</taxon>
        <taxon>Tracheophyta</taxon>
        <taxon>Spermatophyta</taxon>
        <taxon>Magnoliopsida</taxon>
        <taxon>Liliopsida</taxon>
        <taxon>Poales</taxon>
        <taxon>Poaceae</taxon>
        <taxon>BOP clade</taxon>
        <taxon>Pooideae</taxon>
        <taxon>Stipodae</taxon>
        <taxon>Brachypodieae</taxon>
        <taxon>Brachypodium</taxon>
    </lineage>
</organism>
<reference evidence="1 2" key="1">
    <citation type="journal article" date="2010" name="Nature">
        <title>Genome sequencing and analysis of the model grass Brachypodium distachyon.</title>
        <authorList>
            <consortium name="International Brachypodium Initiative"/>
        </authorList>
    </citation>
    <scope>NUCLEOTIDE SEQUENCE [LARGE SCALE GENOMIC DNA]</scope>
    <source>
        <strain evidence="1 2">Bd21</strain>
    </source>
</reference>
<name>A0A2K2D3K6_BRADI</name>
<dbReference type="Proteomes" id="UP000008810">
    <property type="component" value="Chromosome 3"/>
</dbReference>
<protein>
    <submittedName>
        <fullName evidence="1 2">Uncharacterized protein</fullName>
    </submittedName>
</protein>
<dbReference type="EMBL" id="CM000882">
    <property type="protein sequence ID" value="PNT68867.1"/>
    <property type="molecule type" value="Genomic_DNA"/>
</dbReference>
<reference evidence="1" key="2">
    <citation type="submission" date="2017-06" db="EMBL/GenBank/DDBJ databases">
        <title>WGS assembly of Brachypodium distachyon.</title>
        <authorList>
            <consortium name="The International Brachypodium Initiative"/>
            <person name="Lucas S."/>
            <person name="Harmon-Smith M."/>
            <person name="Lail K."/>
            <person name="Tice H."/>
            <person name="Grimwood J."/>
            <person name="Bruce D."/>
            <person name="Barry K."/>
            <person name="Shu S."/>
            <person name="Lindquist E."/>
            <person name="Wang M."/>
            <person name="Pitluck S."/>
            <person name="Vogel J.P."/>
            <person name="Garvin D.F."/>
            <person name="Mockler T.C."/>
            <person name="Schmutz J."/>
            <person name="Rokhsar D."/>
            <person name="Bevan M.W."/>
        </authorList>
    </citation>
    <scope>NUCLEOTIDE SEQUENCE</scope>
    <source>
        <strain evidence="1">Bd21</strain>
    </source>
</reference>
<evidence type="ECO:0000313" key="3">
    <source>
        <dbReference type="Proteomes" id="UP000008810"/>
    </source>
</evidence>
<reference evidence="2" key="3">
    <citation type="submission" date="2018-08" db="UniProtKB">
        <authorList>
            <consortium name="EnsemblPlants"/>
        </authorList>
    </citation>
    <scope>IDENTIFICATION</scope>
    <source>
        <strain evidence="2">cv. Bd21</strain>
    </source>
</reference>
<proteinExistence type="predicted"/>
<evidence type="ECO:0000313" key="2">
    <source>
        <dbReference type="EnsemblPlants" id="PNT68867"/>
    </source>
</evidence>
<gene>
    <name evidence="1" type="ORF">BRADI_3g46473v3</name>
</gene>
<sequence length="66" mass="7652">MLNQKWTPLTSYAHKFYRNFISLLCNKPTLAVAWQHVKLRFRIVTKLTSRFGMALKLAPLATLSIC</sequence>
<dbReference type="AlphaFoldDB" id="A0A2K2D3K6"/>
<keyword evidence="3" id="KW-1185">Reference proteome</keyword>
<evidence type="ECO:0000313" key="1">
    <source>
        <dbReference type="EMBL" id="PNT68867.1"/>
    </source>
</evidence>
<dbReference type="InParanoid" id="A0A2K2D3K6"/>